<evidence type="ECO:0000256" key="1">
    <source>
        <dbReference type="SAM" id="MobiDB-lite"/>
    </source>
</evidence>
<keyword evidence="3" id="KW-1185">Reference proteome</keyword>
<protein>
    <submittedName>
        <fullName evidence="2">Uncharacterized protein</fullName>
    </submittedName>
</protein>
<sequence length="102" mass="11929">MKQLPRVMRDWPDLSPTTCTEQKHSVERARKVTKKQKQKEKKEKFRKISLSYGICQALHRTSLDERVLYLKCLCRYLSPTFPVAMDSTVPTAPHTLKPQRSV</sequence>
<evidence type="ECO:0000313" key="2">
    <source>
        <dbReference type="EMBL" id="CAI9171469.1"/>
    </source>
</evidence>
<dbReference type="Proteomes" id="UP001176941">
    <property type="component" value="Chromosome 30"/>
</dbReference>
<gene>
    <name evidence="2" type="ORF">MRATA1EN1_LOCUS20431</name>
</gene>
<feature type="compositionally biased region" description="Basic and acidic residues" evidence="1">
    <location>
        <begin position="21"/>
        <end position="30"/>
    </location>
</feature>
<accession>A0ABN8ZCG5</accession>
<feature type="region of interest" description="Disordered" evidence="1">
    <location>
        <begin position="1"/>
        <end position="42"/>
    </location>
</feature>
<proteinExistence type="predicted"/>
<reference evidence="2" key="1">
    <citation type="submission" date="2023-04" db="EMBL/GenBank/DDBJ databases">
        <authorList>
            <consortium name="ELIXIR-Norway"/>
        </authorList>
    </citation>
    <scope>NUCLEOTIDE SEQUENCE [LARGE SCALE GENOMIC DNA]</scope>
</reference>
<feature type="compositionally biased region" description="Basic residues" evidence="1">
    <location>
        <begin position="31"/>
        <end position="42"/>
    </location>
</feature>
<name>A0ABN8ZCG5_RANTA</name>
<organism evidence="2 3">
    <name type="scientific">Rangifer tarandus platyrhynchus</name>
    <name type="common">Svalbard reindeer</name>
    <dbReference type="NCBI Taxonomy" id="3082113"/>
    <lineage>
        <taxon>Eukaryota</taxon>
        <taxon>Metazoa</taxon>
        <taxon>Chordata</taxon>
        <taxon>Craniata</taxon>
        <taxon>Vertebrata</taxon>
        <taxon>Euteleostomi</taxon>
        <taxon>Mammalia</taxon>
        <taxon>Eutheria</taxon>
        <taxon>Laurasiatheria</taxon>
        <taxon>Artiodactyla</taxon>
        <taxon>Ruminantia</taxon>
        <taxon>Pecora</taxon>
        <taxon>Cervidae</taxon>
        <taxon>Odocoileinae</taxon>
        <taxon>Rangifer</taxon>
    </lineage>
</organism>
<dbReference type="EMBL" id="OX459966">
    <property type="protein sequence ID" value="CAI9171469.1"/>
    <property type="molecule type" value="Genomic_DNA"/>
</dbReference>
<evidence type="ECO:0000313" key="3">
    <source>
        <dbReference type="Proteomes" id="UP001176941"/>
    </source>
</evidence>